<reference evidence="3 4" key="1">
    <citation type="submission" date="2020-07" db="EMBL/GenBank/DDBJ databases">
        <authorList>
            <person name="Feng X."/>
        </authorList>
    </citation>
    <scope>NUCLEOTIDE SEQUENCE [LARGE SCALE GENOMIC DNA]</scope>
    <source>
        <strain evidence="3 4">JCM23202</strain>
    </source>
</reference>
<organism evidence="3 4">
    <name type="scientific">Pelagicoccus albus</name>
    <dbReference type="NCBI Taxonomy" id="415222"/>
    <lineage>
        <taxon>Bacteria</taxon>
        <taxon>Pseudomonadati</taxon>
        <taxon>Verrucomicrobiota</taxon>
        <taxon>Opitutia</taxon>
        <taxon>Puniceicoccales</taxon>
        <taxon>Pelagicoccaceae</taxon>
        <taxon>Pelagicoccus</taxon>
    </lineage>
</organism>
<sequence>MKLATIIFAVAIASLQQIASARITEEEFYQLSIDVVMHREQNDSELKGSLHNGYARLIDYGMKKSVPFLIDDLTEANEAIKEAEEKNEGYICTWKHLHDALKAQTGEDFGFDQEAWRSWWNTKGKNLPEEHFNPKKNKEKVNQAVDTTAVSAPR</sequence>
<protein>
    <submittedName>
        <fullName evidence="3">Uncharacterized protein</fullName>
    </submittedName>
</protein>
<accession>A0A7X1B650</accession>
<evidence type="ECO:0000313" key="4">
    <source>
        <dbReference type="Proteomes" id="UP000526501"/>
    </source>
</evidence>
<evidence type="ECO:0000256" key="1">
    <source>
        <dbReference type="SAM" id="Coils"/>
    </source>
</evidence>
<name>A0A7X1B650_9BACT</name>
<evidence type="ECO:0000256" key="2">
    <source>
        <dbReference type="SAM" id="MobiDB-lite"/>
    </source>
</evidence>
<comment type="caution">
    <text evidence="3">The sequence shown here is derived from an EMBL/GenBank/DDBJ whole genome shotgun (WGS) entry which is preliminary data.</text>
</comment>
<feature type="compositionally biased region" description="Polar residues" evidence="2">
    <location>
        <begin position="144"/>
        <end position="154"/>
    </location>
</feature>
<feature type="region of interest" description="Disordered" evidence="2">
    <location>
        <begin position="126"/>
        <end position="154"/>
    </location>
</feature>
<keyword evidence="1" id="KW-0175">Coiled coil</keyword>
<dbReference type="EMBL" id="JACHVC010000011">
    <property type="protein sequence ID" value="MBC2606325.1"/>
    <property type="molecule type" value="Genomic_DNA"/>
</dbReference>
<keyword evidence="4" id="KW-1185">Reference proteome</keyword>
<gene>
    <name evidence="3" type="ORF">H5P27_09715</name>
</gene>
<proteinExistence type="predicted"/>
<dbReference type="AlphaFoldDB" id="A0A7X1B650"/>
<feature type="coiled-coil region" evidence="1">
    <location>
        <begin position="66"/>
        <end position="93"/>
    </location>
</feature>
<evidence type="ECO:0000313" key="3">
    <source>
        <dbReference type="EMBL" id="MBC2606325.1"/>
    </source>
</evidence>
<dbReference type="RefSeq" id="WP_185660210.1">
    <property type="nucleotide sequence ID" value="NZ_CAWPOO010000011.1"/>
</dbReference>
<dbReference type="Proteomes" id="UP000526501">
    <property type="component" value="Unassembled WGS sequence"/>
</dbReference>